<dbReference type="GO" id="GO:0003676">
    <property type="term" value="F:nucleic acid binding"/>
    <property type="evidence" value="ECO:0007669"/>
    <property type="project" value="InterPro"/>
</dbReference>
<dbReference type="InterPro" id="IPR012340">
    <property type="entry name" value="NA-bd_OB-fold"/>
</dbReference>
<reference evidence="5 6" key="1">
    <citation type="journal article" date="2015" name="BMC Genomics">
        <title>Comparative genomics of Fructobacillus spp. and Leuconostoc spp. reveals niche-specific evolution of Fructobacillus spp.</title>
        <authorList>
            <person name="Endo A."/>
            <person name="Tanizawa Y."/>
            <person name="Tanaka N."/>
            <person name="Maeno S."/>
            <person name="Kumar H."/>
            <person name="Shiwa Y."/>
            <person name="Okada S."/>
            <person name="Yoshikawa H."/>
            <person name="Dicks L."/>
            <person name="Nakagawa J."/>
            <person name="Arita M."/>
        </authorList>
    </citation>
    <scope>NUCLEOTIDE SEQUENCE [LARGE SCALE GENOMIC DNA]</scope>
    <source>
        <strain evidence="5 6">DSM 15468</strain>
    </source>
</reference>
<dbReference type="PANTHER" id="PTHR37294">
    <property type="entry name" value="3'-5' EXORIBONUCLEASE YHAM"/>
    <property type="match status" value="1"/>
</dbReference>
<dbReference type="EMBL" id="DF968063">
    <property type="protein sequence ID" value="GAP02243.1"/>
    <property type="molecule type" value="Genomic_DNA"/>
</dbReference>
<gene>
    <name evidence="5" type="ORF">FPFC_011220</name>
</gene>
<name>A0A3F3H6S9_9LACO</name>
<proteinExistence type="predicted"/>
<dbReference type="STRING" id="220714.SAMN05660469_0194"/>
<dbReference type="Gene3D" id="1.10.3210.10">
    <property type="entry name" value="Hypothetical protein af1432"/>
    <property type="match status" value="1"/>
</dbReference>
<sequence length="337" mass="37375">MAKLLLQYKENDAIDAFALLKKAEVRQTKTGKDFLALTFADRSGDISGNFWDASQADIDRFQPGQIVKVEGTRGSFKGTPQVQISKLRLTEAGEPTSAADFIKSAPVKKDDLEAELTDTLFKITQPTWNRLVRHLFKQYKEQFLEFPAAKVNHHAFARGLAFHSLSIARLAEAVSGLYPQLNRDLLLAGALLHDLGKVIELSGPVATEYTTAGKLIGHITLVDEQLVLAVHDLGMDLNQEDVLLLRHVVLAHHGLQEYGSPIRPQVMEAEILHQLDEMDASMQMMTGAMEQTAPGEWSKRVFALDNRSFYRPEDGQQVADSNESAPAEQPVDPSSLF</sequence>
<feature type="domain" description="HD/PDEase" evidence="4">
    <location>
        <begin position="156"/>
        <end position="290"/>
    </location>
</feature>
<keyword evidence="2" id="KW-0540">Nuclease</keyword>
<accession>A0A3F3H6S9</accession>
<dbReference type="InterPro" id="IPR050798">
    <property type="entry name" value="YhaM_exoribonuc/phosphodiest"/>
</dbReference>
<dbReference type="SMART" id="SM00471">
    <property type="entry name" value="HDc"/>
    <property type="match status" value="1"/>
</dbReference>
<dbReference type="SUPFAM" id="SSF109604">
    <property type="entry name" value="HD-domain/PDEase-like"/>
    <property type="match status" value="1"/>
</dbReference>
<evidence type="ECO:0000256" key="1">
    <source>
        <dbReference type="ARBA" id="ARBA00022801"/>
    </source>
</evidence>
<dbReference type="Pfam" id="PF01336">
    <property type="entry name" value="tRNA_anti-codon"/>
    <property type="match status" value="1"/>
</dbReference>
<dbReference type="CDD" id="cd00077">
    <property type="entry name" value="HDc"/>
    <property type="match status" value="1"/>
</dbReference>
<keyword evidence="1 5" id="KW-0378">Hydrolase</keyword>
<protein>
    <submittedName>
        <fullName evidence="5">HD-superfamily hydrolase</fullName>
    </submittedName>
</protein>
<dbReference type="RefSeq" id="WP_074717654.1">
    <property type="nucleotide sequence ID" value="NZ_DF968063.1"/>
</dbReference>
<evidence type="ECO:0000313" key="6">
    <source>
        <dbReference type="Proteomes" id="UP000061227"/>
    </source>
</evidence>
<organism evidence="5 6">
    <name type="scientific">Fructobacillus pseudoficulneus</name>
    <dbReference type="NCBI Taxonomy" id="220714"/>
    <lineage>
        <taxon>Bacteria</taxon>
        <taxon>Bacillati</taxon>
        <taxon>Bacillota</taxon>
        <taxon>Bacilli</taxon>
        <taxon>Lactobacillales</taxon>
        <taxon>Lactobacillaceae</taxon>
        <taxon>Fructobacillus</taxon>
    </lineage>
</organism>
<dbReference type="InterPro" id="IPR006674">
    <property type="entry name" value="HD_domain"/>
</dbReference>
<dbReference type="GO" id="GO:0031125">
    <property type="term" value="P:rRNA 3'-end processing"/>
    <property type="evidence" value="ECO:0007669"/>
    <property type="project" value="TreeGrafter"/>
</dbReference>
<dbReference type="CDD" id="cd04492">
    <property type="entry name" value="YhaM_OBF_like"/>
    <property type="match status" value="1"/>
</dbReference>
<dbReference type="PANTHER" id="PTHR37294:SF1">
    <property type="entry name" value="3'-5' EXORIBONUCLEASE YHAM"/>
    <property type="match status" value="1"/>
</dbReference>
<evidence type="ECO:0000256" key="3">
    <source>
        <dbReference type="SAM" id="MobiDB-lite"/>
    </source>
</evidence>
<dbReference type="Gene3D" id="2.40.50.140">
    <property type="entry name" value="Nucleic acid-binding proteins"/>
    <property type="match status" value="1"/>
</dbReference>
<dbReference type="Proteomes" id="UP000061227">
    <property type="component" value="Unassembled WGS sequence"/>
</dbReference>
<evidence type="ECO:0000313" key="5">
    <source>
        <dbReference type="EMBL" id="GAP02243.1"/>
    </source>
</evidence>
<evidence type="ECO:0000259" key="4">
    <source>
        <dbReference type="SMART" id="SM00471"/>
    </source>
</evidence>
<keyword evidence="6" id="KW-1185">Reference proteome</keyword>
<dbReference type="GO" id="GO:0004527">
    <property type="term" value="F:exonuclease activity"/>
    <property type="evidence" value="ECO:0007669"/>
    <property type="project" value="UniProtKB-KW"/>
</dbReference>
<dbReference type="OrthoDB" id="9778453at2"/>
<keyword evidence="2" id="KW-0269">Exonuclease</keyword>
<dbReference type="FunFam" id="1.10.3210.10:FF:000008">
    <property type="entry name" value="3'-5' exoribonuclease YhaM"/>
    <property type="match status" value="1"/>
</dbReference>
<evidence type="ECO:0000256" key="2">
    <source>
        <dbReference type="ARBA" id="ARBA00022839"/>
    </source>
</evidence>
<feature type="region of interest" description="Disordered" evidence="3">
    <location>
        <begin position="312"/>
        <end position="337"/>
    </location>
</feature>
<dbReference type="Pfam" id="PF01966">
    <property type="entry name" value="HD"/>
    <property type="match status" value="1"/>
</dbReference>
<dbReference type="InterPro" id="IPR003607">
    <property type="entry name" value="HD/PDEase_dom"/>
</dbReference>
<dbReference type="AlphaFoldDB" id="A0A3F3H6S9"/>
<dbReference type="InterPro" id="IPR004365">
    <property type="entry name" value="NA-bd_OB_tRNA"/>
</dbReference>